<dbReference type="Gene3D" id="2.130.10.10">
    <property type="entry name" value="YVTN repeat-like/Quinoprotein amine dehydrogenase"/>
    <property type="match status" value="3"/>
</dbReference>
<keyword evidence="3" id="KW-0677">Repeat</keyword>
<reference evidence="9 10" key="1">
    <citation type="submission" date="2016-03" db="EMBL/GenBank/DDBJ databases">
        <title>Comparative genomics of Pseudogymnoascus destructans, the fungus causing white-nose syndrome of bats.</title>
        <authorList>
            <person name="Palmer J.M."/>
            <person name="Drees K.P."/>
            <person name="Foster J.T."/>
            <person name="Lindner D.L."/>
        </authorList>
    </citation>
    <scope>NUCLEOTIDE SEQUENCE [LARGE SCALE GENOMIC DNA]</scope>
    <source>
        <strain evidence="9 10">UAMH 10579</strain>
    </source>
</reference>
<dbReference type="SUPFAM" id="SSF50978">
    <property type="entry name" value="WD40 repeat-like"/>
    <property type="match status" value="1"/>
</dbReference>
<feature type="repeat" description="WD" evidence="4">
    <location>
        <begin position="796"/>
        <end position="837"/>
    </location>
</feature>
<evidence type="ECO:0000313" key="9">
    <source>
        <dbReference type="EMBL" id="OBU00199.2"/>
    </source>
</evidence>
<dbReference type="InterPro" id="IPR020472">
    <property type="entry name" value="WD40_PAC1"/>
</dbReference>
<keyword evidence="2 4" id="KW-0853">WD repeat</keyword>
<evidence type="ECO:0000256" key="4">
    <source>
        <dbReference type="PROSITE-ProRule" id="PRU00221"/>
    </source>
</evidence>
<evidence type="ECO:0000256" key="2">
    <source>
        <dbReference type="ARBA" id="ARBA00022574"/>
    </source>
</evidence>
<protein>
    <recommendedName>
        <fullName evidence="1">Intraflagellar transport protein 122 homolog</fullName>
    </recommendedName>
</protein>
<dbReference type="PANTHER" id="PTHR44129">
    <property type="entry name" value="WD REPEAT-CONTAINING PROTEIN POP1"/>
    <property type="match status" value="1"/>
</dbReference>
<feature type="repeat" description="WD" evidence="4">
    <location>
        <begin position="838"/>
        <end position="870"/>
    </location>
</feature>
<dbReference type="InterPro" id="IPR019775">
    <property type="entry name" value="WD40_repeat_CS"/>
</dbReference>
<dbReference type="SMART" id="SM00320">
    <property type="entry name" value="WD40"/>
    <property type="match status" value="6"/>
</dbReference>
<dbReference type="PROSITE" id="PS50082">
    <property type="entry name" value="WD_REPEATS_2"/>
    <property type="match status" value="6"/>
</dbReference>
<dbReference type="EMBL" id="KV460210">
    <property type="protein sequence ID" value="OBU00199.2"/>
    <property type="molecule type" value="Genomic_DNA"/>
</dbReference>
<keyword evidence="6" id="KW-0472">Membrane</keyword>
<feature type="domain" description="Nephrocystin 3-like N-terminal" evidence="8">
    <location>
        <begin position="72"/>
        <end position="231"/>
    </location>
</feature>
<dbReference type="Pfam" id="PF00400">
    <property type="entry name" value="WD40"/>
    <property type="match status" value="3"/>
</dbReference>
<dbReference type="GeneID" id="28835229"/>
<evidence type="ECO:0000256" key="1">
    <source>
        <dbReference type="ARBA" id="ARBA00019442"/>
    </source>
</evidence>
<feature type="repeat" description="WD" evidence="4">
    <location>
        <begin position="670"/>
        <end position="711"/>
    </location>
</feature>
<dbReference type="InterPro" id="IPR056884">
    <property type="entry name" value="NPHP3-like_N"/>
</dbReference>
<dbReference type="Gene3D" id="3.40.50.300">
    <property type="entry name" value="P-loop containing nucleotide triphosphate hydrolases"/>
    <property type="match status" value="1"/>
</dbReference>
<keyword evidence="6" id="KW-1133">Transmembrane helix</keyword>
<dbReference type="InterPro" id="IPR036322">
    <property type="entry name" value="WD40_repeat_dom_sf"/>
</dbReference>
<dbReference type="Pfam" id="PF23381">
    <property type="entry name" value="Beta-prop_IFT122_1st"/>
    <property type="match status" value="1"/>
</dbReference>
<feature type="transmembrane region" description="Helical" evidence="6">
    <location>
        <begin position="1547"/>
        <end position="1565"/>
    </location>
</feature>
<sequence length="1603" mass="179645">MSYPKQPGRSSKQLGNIYTNENAIVHVGDIHHIGREDPLDLLPFATNAPFNSYDGQHEPTCLPDTRVDLLQQIYDWADRQDERCIFWLNGLAGTGKSTVARTVARRFYEQKCLGASFFFSIGGGDVSHAGKFFTSLAVQLAYAVPSLREHISDAVSKCKDIANQSLHDQWRQLVLHPLSKLDDNSRQCSYILIVDALDECKDDNNIRIILQLLGEARLLKTVRLRVFLTSRPEIPIRYGMHYIPQAEHQDFVLHSLSPSTVDHDISIFLEYNLAVIRREWDLGPGWPGNKVLEQLVLNASGLFIWAATVCRFISEGKQFAAKRLDAVLKGSSDAVTAPEKHLNKIYATVLGHAITTEGAAEREELVHMLRHILGSIVVLFSPLSAYSLSRLLQVNIRHVTRALEGLHAILDVPEDQTHPLRLHHPSFRDFLLNKDRCGDFWVDERQSHQILADYCIRLMAISLKKDVSSQVVPGTYVANVEISQVEQFLPPEENYACLYWIGHLQRSNTQFYDNDQVHMFLQLHLLHWLEALSWMGKTSEGILAILSLEALVPAGQCPNLYAFVHDAKRFALYNRSVFEQAPLEIYSSALLSAPTRSIVRRLFRDQVPYWIQTSPKVPEDWSSLLQTLKGHSDIVSAVSFSPDSKMLASSSRDKTARLWDAITGALLQTLEGHSSFVNAVTFSPDSRQLASASSDKTVCLWDVVTGAVLHTLKGHSNDVTAVAFSPDSRQLASASTDETVKLWDAATGAPLQTLEGHSSFVNAVAFSPDSRQLASASTDKTVKLWDAATGALLQTLEGHSSFVNAVAFSPDSRQLASASADKTVKLWDITVGTVSQMLKGHLNDVTAVAFSPDGGQLASASKDKTINLWDPLMKSVAQTQEGAYKSSFLQAQRSTDEISSNLERADAKESIEPQIRVHGTFSDSGFASMSSLAAPSISNRVGQTPIQDKHNIDQLPTTPSDQGDNQSPENEHKPGARTTEADNDDLQSVISDRDEISSQISTQKAQQELLAEKHLATLLGQNEDLKPFYEIALGQMEKERFVNNFRRILKRYYLDLFQSANTNLERATVQILRSRSTRVGIAQGVVDRLTPESNEAYTQLLADTQDIEDKISDLESWIASNPGLVPPLEPQDSGDVVEGQVDDLDNIASDSDQEGEEQVVTSYPLPNVAGMESFLFQGNAFRSLITNTCLFLLPASLISLSRVLMTIPYNRIYFSSEDNLSILNRVQGFVEDHTEENWNWWPLQPRMRPLGKDQTRVYWKCHCGRTQWAEISLSQANSYRLILQENRPVLQNNHLCRIKQKNSWRATLGKMTTKTVGTVSTRTQPLTTPGITQPLTPTPQSIQLKPSSGRVRQATNILHNPAEPTTINRSEVRVGISELSGGPYVLFGVKGPRRTLELEQIEVNENSDDNTFFQSLTQAYRKHRGFWRYWFSIWQLTHCDFVKFLKLRANRIIFHSKSLPDDIIYEYRPRPPTAENPPILPHEFELAFSACSSNCLLSTLHDCVDPPIGKFAVERIPKRKSMIHFSTNNLEFAWGIQAQHAISALRMVVYHLLIFASTFGFWAWWLVFHPNDLQNAAVPLTTIVVLLSLFWGAAGVLKFRRQD</sequence>
<dbReference type="SUPFAM" id="SSF52540">
    <property type="entry name" value="P-loop containing nucleoside triphosphate hydrolases"/>
    <property type="match status" value="1"/>
</dbReference>
<evidence type="ECO:0000256" key="5">
    <source>
        <dbReference type="SAM" id="MobiDB-lite"/>
    </source>
</evidence>
<accession>A0A1B8GWK5</accession>
<organism evidence="9 10">
    <name type="scientific">Pseudogymnoascus verrucosus</name>
    <dbReference type="NCBI Taxonomy" id="342668"/>
    <lineage>
        <taxon>Eukaryota</taxon>
        <taxon>Fungi</taxon>
        <taxon>Dikarya</taxon>
        <taxon>Ascomycota</taxon>
        <taxon>Pezizomycotina</taxon>
        <taxon>Leotiomycetes</taxon>
        <taxon>Thelebolales</taxon>
        <taxon>Thelebolaceae</taxon>
        <taxon>Pseudogymnoascus</taxon>
    </lineage>
</organism>
<dbReference type="InterPro" id="IPR027417">
    <property type="entry name" value="P-loop_NTPase"/>
</dbReference>
<feature type="transmembrane region" description="Helical" evidence="6">
    <location>
        <begin position="1577"/>
        <end position="1597"/>
    </location>
</feature>
<dbReference type="STRING" id="342668.A0A1B8GWK5"/>
<reference evidence="10" key="2">
    <citation type="journal article" date="2018" name="Nat. Commun.">
        <title>Extreme sensitivity to ultraviolet light in the fungal pathogen causing white-nose syndrome of bats.</title>
        <authorList>
            <person name="Palmer J.M."/>
            <person name="Drees K.P."/>
            <person name="Foster J.T."/>
            <person name="Lindner D.L."/>
        </authorList>
    </citation>
    <scope>NUCLEOTIDE SEQUENCE [LARGE SCALE GENOMIC DNA]</scope>
    <source>
        <strain evidence="10">UAMH 10579</strain>
    </source>
</reference>
<feature type="compositionally biased region" description="Polar residues" evidence="5">
    <location>
        <begin position="954"/>
        <end position="968"/>
    </location>
</feature>
<evidence type="ECO:0000259" key="7">
    <source>
        <dbReference type="Pfam" id="PF23381"/>
    </source>
</evidence>
<dbReference type="InterPro" id="IPR050349">
    <property type="entry name" value="WD_LIS1/nudF_dynein_reg"/>
</dbReference>
<feature type="region of interest" description="Disordered" evidence="5">
    <location>
        <begin position="1315"/>
        <end position="1335"/>
    </location>
</feature>
<feature type="domain" description="IFT122 first beta-propeller" evidence="7">
    <location>
        <begin position="760"/>
        <end position="880"/>
    </location>
</feature>
<name>A0A1B8GWK5_9PEZI</name>
<dbReference type="CDD" id="cd00200">
    <property type="entry name" value="WD40"/>
    <property type="match status" value="1"/>
</dbReference>
<feature type="repeat" description="WD" evidence="4">
    <location>
        <begin position="628"/>
        <end position="669"/>
    </location>
</feature>
<dbReference type="Proteomes" id="UP000091956">
    <property type="component" value="Unassembled WGS sequence"/>
</dbReference>
<proteinExistence type="predicted"/>
<evidence type="ECO:0000256" key="6">
    <source>
        <dbReference type="SAM" id="Phobius"/>
    </source>
</evidence>
<dbReference type="PROSITE" id="PS00678">
    <property type="entry name" value="WD_REPEATS_1"/>
    <property type="match status" value="4"/>
</dbReference>
<dbReference type="InterPro" id="IPR056153">
    <property type="entry name" value="Beta-prop_IFT122_1st"/>
</dbReference>
<dbReference type="Pfam" id="PF24883">
    <property type="entry name" value="NPHP3_N"/>
    <property type="match status" value="1"/>
</dbReference>
<feature type="repeat" description="WD" evidence="4">
    <location>
        <begin position="754"/>
        <end position="795"/>
    </location>
</feature>
<feature type="region of interest" description="Disordered" evidence="5">
    <location>
        <begin position="949"/>
        <end position="985"/>
    </location>
</feature>
<keyword evidence="6" id="KW-0812">Transmembrane</keyword>
<feature type="compositionally biased region" description="Polar residues" evidence="5">
    <location>
        <begin position="1324"/>
        <end position="1335"/>
    </location>
</feature>
<evidence type="ECO:0000256" key="3">
    <source>
        <dbReference type="ARBA" id="ARBA00022737"/>
    </source>
</evidence>
<evidence type="ECO:0000313" key="10">
    <source>
        <dbReference type="Proteomes" id="UP000091956"/>
    </source>
</evidence>
<feature type="repeat" description="WD" evidence="4">
    <location>
        <begin position="712"/>
        <end position="753"/>
    </location>
</feature>
<dbReference type="PRINTS" id="PR00320">
    <property type="entry name" value="GPROTEINBRPT"/>
</dbReference>
<keyword evidence="10" id="KW-1185">Reference proteome</keyword>
<feature type="transmembrane region" description="Helical" evidence="6">
    <location>
        <begin position="1184"/>
        <end position="1205"/>
    </location>
</feature>
<evidence type="ECO:0000259" key="8">
    <source>
        <dbReference type="Pfam" id="PF24883"/>
    </source>
</evidence>
<dbReference type="InterPro" id="IPR001680">
    <property type="entry name" value="WD40_rpt"/>
</dbReference>
<dbReference type="InterPro" id="IPR015943">
    <property type="entry name" value="WD40/YVTN_repeat-like_dom_sf"/>
</dbReference>
<dbReference type="PROSITE" id="PS50294">
    <property type="entry name" value="WD_REPEATS_REGION"/>
    <property type="match status" value="6"/>
</dbReference>
<gene>
    <name evidence="9" type="ORF">VE01_01843</name>
</gene>
<dbReference type="RefSeq" id="XP_059320010.1">
    <property type="nucleotide sequence ID" value="XM_059463393.1"/>
</dbReference>